<evidence type="ECO:0000256" key="1">
    <source>
        <dbReference type="SAM" id="Phobius"/>
    </source>
</evidence>
<reference evidence="2 3" key="1">
    <citation type="submission" date="2023-09" db="EMBL/GenBank/DDBJ databases">
        <authorList>
            <person name="Rey-Velasco X."/>
        </authorList>
    </citation>
    <scope>NUCLEOTIDE SEQUENCE [LARGE SCALE GENOMIC DNA]</scope>
    <source>
        <strain evidence="2 3">P385</strain>
    </source>
</reference>
<feature type="transmembrane region" description="Helical" evidence="1">
    <location>
        <begin position="70"/>
        <end position="90"/>
    </location>
</feature>
<keyword evidence="1" id="KW-1133">Transmembrane helix</keyword>
<proteinExistence type="predicted"/>
<gene>
    <name evidence="2" type="ORF">RM531_01890</name>
</gene>
<feature type="transmembrane region" description="Helical" evidence="1">
    <location>
        <begin position="45"/>
        <end position="63"/>
    </location>
</feature>
<accession>A0ABU3B4S2</accession>
<sequence length="206" mass="22488">MSNTRNFVILFLYTLAYAAALLALAKIAAADNQAFFREGNWLEGIHQGLLAGVMILAVIGAIMRPAWRNVFVALAFLGLLGSIRELNNYLNATLPVLGWQGPAFVVLAALAAFLIRVRRRLGQELVGFIRSDAFGMLWAGLVITALMAQQIGHGDFLEPLLADDYQPVYKRVIEEVIEVFGYLMIALGTLQTVLRAPRGEADASPA</sequence>
<protein>
    <submittedName>
        <fullName evidence="2">Uncharacterized protein</fullName>
    </submittedName>
</protein>
<keyword evidence="3" id="KW-1185">Reference proteome</keyword>
<feature type="transmembrane region" description="Helical" evidence="1">
    <location>
        <begin position="135"/>
        <end position="152"/>
    </location>
</feature>
<keyword evidence="1" id="KW-0472">Membrane</keyword>
<dbReference type="RefSeq" id="WP_311656861.1">
    <property type="nucleotide sequence ID" value="NZ_JAVRHY010000001.1"/>
</dbReference>
<evidence type="ECO:0000313" key="3">
    <source>
        <dbReference type="Proteomes" id="UP001259982"/>
    </source>
</evidence>
<name>A0ABU3B4S2_9GAMM</name>
<evidence type="ECO:0000313" key="2">
    <source>
        <dbReference type="EMBL" id="MDT0617219.1"/>
    </source>
</evidence>
<dbReference type="EMBL" id="JAVRHY010000001">
    <property type="protein sequence ID" value="MDT0617219.1"/>
    <property type="molecule type" value="Genomic_DNA"/>
</dbReference>
<feature type="transmembrane region" description="Helical" evidence="1">
    <location>
        <begin position="172"/>
        <end position="190"/>
    </location>
</feature>
<feature type="transmembrane region" description="Helical" evidence="1">
    <location>
        <begin position="96"/>
        <end position="115"/>
    </location>
</feature>
<keyword evidence="1" id="KW-0812">Transmembrane</keyword>
<dbReference type="Proteomes" id="UP001259982">
    <property type="component" value="Unassembled WGS sequence"/>
</dbReference>
<organism evidence="2 3">
    <name type="scientific">Spectribacter acetivorans</name>
    <dbReference type="NCBI Taxonomy" id="3075603"/>
    <lineage>
        <taxon>Bacteria</taxon>
        <taxon>Pseudomonadati</taxon>
        <taxon>Pseudomonadota</taxon>
        <taxon>Gammaproteobacteria</taxon>
        <taxon>Salinisphaerales</taxon>
        <taxon>Salinisphaeraceae</taxon>
        <taxon>Spectribacter</taxon>
    </lineage>
</organism>
<comment type="caution">
    <text evidence="2">The sequence shown here is derived from an EMBL/GenBank/DDBJ whole genome shotgun (WGS) entry which is preliminary data.</text>
</comment>